<dbReference type="PANTHER" id="PTHR48097:SF5">
    <property type="entry name" value="LOW SPECIFICITY L-THREONINE ALDOLASE"/>
    <property type="match status" value="1"/>
</dbReference>
<evidence type="ECO:0000313" key="6">
    <source>
        <dbReference type="EMBL" id="QNN64674.1"/>
    </source>
</evidence>
<protein>
    <submittedName>
        <fullName evidence="6">Low specificity L-threonine aldolase</fullName>
    </submittedName>
</protein>
<dbReference type="Gene3D" id="3.40.640.10">
    <property type="entry name" value="Type I PLP-dependent aspartate aminotransferase-like (Major domain)"/>
    <property type="match status" value="1"/>
</dbReference>
<dbReference type="Gene3D" id="3.90.1150.10">
    <property type="entry name" value="Aspartate Aminotransferase, domain 1"/>
    <property type="match status" value="1"/>
</dbReference>
<evidence type="ECO:0000256" key="2">
    <source>
        <dbReference type="ARBA" id="ARBA00006966"/>
    </source>
</evidence>
<evidence type="ECO:0000313" key="7">
    <source>
        <dbReference type="Proteomes" id="UP000515955"/>
    </source>
</evidence>
<dbReference type="RefSeq" id="WP_187541673.1">
    <property type="nucleotide sequence ID" value="NZ_CP060717.1"/>
</dbReference>
<comment type="cofactor">
    <cofactor evidence="1">
        <name>pyridoxal 5'-phosphate</name>
        <dbReference type="ChEBI" id="CHEBI:597326"/>
    </cofactor>
</comment>
<dbReference type="KEGG" id="srhi:H9L12_10370"/>
<organism evidence="6 7">
    <name type="scientific">Sphingomonas rhizophila</name>
    <dbReference type="NCBI Taxonomy" id="2071607"/>
    <lineage>
        <taxon>Bacteria</taxon>
        <taxon>Pseudomonadati</taxon>
        <taxon>Pseudomonadota</taxon>
        <taxon>Alphaproteobacteria</taxon>
        <taxon>Sphingomonadales</taxon>
        <taxon>Sphingomonadaceae</taxon>
        <taxon>Sphingomonas</taxon>
    </lineage>
</organism>
<sequence length="334" mass="35567">MRFFSDNAAAACPAAMRALEEANRLATAYDGDEWSARLDEAFSSLFETEVTALWVSTGTAANCLALAAICPPTGAVVCHRDAHIENDEAGAPGFFTHGAKLMLVDGAGAKVTPSALGAACDRIRPDVHQVPPAALSITNATEYGLSYRAAEVAALGAEGKRRGLRVHMDGARFGNAIAFTGERVADVTWRAGVDALSFGFVKNGAMNAEALILFDPALGDTVRRQRKRAGHLLSKGRYLAAQLLAMLENDVWLDNARAANAAAAALAEAAGHERLVYPVEANELFVRMTADEAASIREQGFDFYDWAPGEVRLVTSWDQDMAAVDRLAAAIRSL</sequence>
<dbReference type="EMBL" id="CP060717">
    <property type="protein sequence ID" value="QNN64674.1"/>
    <property type="molecule type" value="Genomic_DNA"/>
</dbReference>
<accession>A0A7G9S9Z9</accession>
<dbReference type="InterPro" id="IPR015424">
    <property type="entry name" value="PyrdxlP-dep_Trfase"/>
</dbReference>
<keyword evidence="4" id="KW-0663">Pyridoxal phosphate</keyword>
<dbReference type="GO" id="GO:0016829">
    <property type="term" value="F:lyase activity"/>
    <property type="evidence" value="ECO:0007669"/>
    <property type="project" value="InterPro"/>
</dbReference>
<dbReference type="AlphaFoldDB" id="A0A7G9S9Z9"/>
<evidence type="ECO:0000256" key="1">
    <source>
        <dbReference type="ARBA" id="ARBA00001933"/>
    </source>
</evidence>
<dbReference type="SUPFAM" id="SSF53383">
    <property type="entry name" value="PLP-dependent transferases"/>
    <property type="match status" value="1"/>
</dbReference>
<gene>
    <name evidence="6" type="ORF">H9L12_10370</name>
</gene>
<feature type="domain" description="Aromatic amino acid beta-eliminating lyase/threonine aldolase" evidence="5">
    <location>
        <begin position="3"/>
        <end position="288"/>
    </location>
</feature>
<comment type="similarity">
    <text evidence="2">Belongs to the threonine aldolase family.</text>
</comment>
<name>A0A7G9S9Z9_9SPHN</name>
<dbReference type="Pfam" id="PF01212">
    <property type="entry name" value="Beta_elim_lyase"/>
    <property type="match status" value="1"/>
</dbReference>
<dbReference type="GO" id="GO:0006520">
    <property type="term" value="P:amino acid metabolic process"/>
    <property type="evidence" value="ECO:0007669"/>
    <property type="project" value="InterPro"/>
</dbReference>
<keyword evidence="7" id="KW-1185">Reference proteome</keyword>
<proteinExistence type="inferred from homology"/>
<evidence type="ECO:0000259" key="5">
    <source>
        <dbReference type="Pfam" id="PF01212"/>
    </source>
</evidence>
<evidence type="ECO:0000256" key="3">
    <source>
        <dbReference type="ARBA" id="ARBA00011881"/>
    </source>
</evidence>
<dbReference type="InterPro" id="IPR015422">
    <property type="entry name" value="PyrdxlP-dep_Trfase_small"/>
</dbReference>
<dbReference type="PANTHER" id="PTHR48097">
    <property type="entry name" value="L-THREONINE ALDOLASE-RELATED"/>
    <property type="match status" value="1"/>
</dbReference>
<dbReference type="InterPro" id="IPR001597">
    <property type="entry name" value="ArAA_b-elim_lyase/Thr_aldolase"/>
</dbReference>
<reference evidence="6 7" key="1">
    <citation type="submission" date="2020-08" db="EMBL/GenBank/DDBJ databases">
        <title>Genome sequence of Sphingomonas rhizophila KACC 19189T.</title>
        <authorList>
            <person name="Hyun D.-W."/>
            <person name="Bae J.-W."/>
        </authorList>
    </citation>
    <scope>NUCLEOTIDE SEQUENCE [LARGE SCALE GENOMIC DNA]</scope>
    <source>
        <strain evidence="6 7">KACC 19189</strain>
    </source>
</reference>
<comment type="subunit">
    <text evidence="3">Homotetramer.</text>
</comment>
<dbReference type="Proteomes" id="UP000515955">
    <property type="component" value="Chromosome"/>
</dbReference>
<evidence type="ECO:0000256" key="4">
    <source>
        <dbReference type="ARBA" id="ARBA00022898"/>
    </source>
</evidence>
<dbReference type="InterPro" id="IPR015421">
    <property type="entry name" value="PyrdxlP-dep_Trfase_major"/>
</dbReference>